<dbReference type="Proteomes" id="UP000823634">
    <property type="component" value="Unassembled WGS sequence"/>
</dbReference>
<dbReference type="CDD" id="cd00093">
    <property type="entry name" value="HTH_XRE"/>
    <property type="match status" value="1"/>
</dbReference>
<reference evidence="2" key="2">
    <citation type="journal article" date="2021" name="PeerJ">
        <title>Extensive microbial diversity within the chicken gut microbiome revealed by metagenomics and culture.</title>
        <authorList>
            <person name="Gilroy R."/>
            <person name="Ravi A."/>
            <person name="Getino M."/>
            <person name="Pursley I."/>
            <person name="Horton D.L."/>
            <person name="Alikhan N.F."/>
            <person name="Baker D."/>
            <person name="Gharbi K."/>
            <person name="Hall N."/>
            <person name="Watson M."/>
            <person name="Adriaenssens E.M."/>
            <person name="Foster-Nyarko E."/>
            <person name="Jarju S."/>
            <person name="Secka A."/>
            <person name="Antonio M."/>
            <person name="Oren A."/>
            <person name="Chaudhuri R.R."/>
            <person name="La Ragione R."/>
            <person name="Hildebrand F."/>
            <person name="Pallen M.J."/>
        </authorList>
    </citation>
    <scope>NUCLEOTIDE SEQUENCE</scope>
    <source>
        <strain evidence="2">17113</strain>
    </source>
</reference>
<reference evidence="2" key="1">
    <citation type="submission" date="2020-10" db="EMBL/GenBank/DDBJ databases">
        <authorList>
            <person name="Gilroy R."/>
        </authorList>
    </citation>
    <scope>NUCLEOTIDE SEQUENCE</scope>
    <source>
        <strain evidence="2">17113</strain>
    </source>
</reference>
<feature type="domain" description="HTH cro/C1-type" evidence="1">
    <location>
        <begin position="8"/>
        <end position="38"/>
    </location>
</feature>
<dbReference type="InterPro" id="IPR036390">
    <property type="entry name" value="WH_DNA-bd_sf"/>
</dbReference>
<dbReference type="CDD" id="cd00090">
    <property type="entry name" value="HTH_ARSR"/>
    <property type="match status" value="1"/>
</dbReference>
<protein>
    <submittedName>
        <fullName evidence="2">Winged helix-turn-helix transcriptional regulator</fullName>
    </submittedName>
</protein>
<sequence>MEYEDKSLKKIRQSLGMTQVEAAAYVKMPLRTYLDYENKEARKGSLKYAYLVNALSSYGQKELSLDASAISMLRQSKASYALLMEKDGRQYVLADDSSLKYLKGVERVISEDSLDLSSAKEFLRFAKRVYSRGGYASSLLESYSPILELHFKTFDFLCLRDSLVFDRRNLRLDEGYNYLGFLLSEECDVVFEATLRGHPFQRLSGSLAYSLPILASAIHSFASNHELKSIITLLCQLDFKGQNLIKVEIEDDQIVIRGKFNDSPDDFLNTIFKGSGQSKIPFDSDIAYIRFDNEKDNENSVFKPLSNIRKPLIAPKKIEVVEEQKPIFTKNEPTKPIAQLKEDDKEKELPFGPSIELNEKEKAIIKLIKKNPAMTRSDLMQETGIAPATLSRIVKRLKDLGQLVRVGSDKAGYWELGPELSKRF</sequence>
<dbReference type="EMBL" id="JADINA010000001">
    <property type="protein sequence ID" value="MBO8425689.1"/>
    <property type="molecule type" value="Genomic_DNA"/>
</dbReference>
<dbReference type="InterPro" id="IPR010982">
    <property type="entry name" value="Lambda_DNA-bd_dom_sf"/>
</dbReference>
<dbReference type="SUPFAM" id="SSF46785">
    <property type="entry name" value="Winged helix' DNA-binding domain"/>
    <property type="match status" value="1"/>
</dbReference>
<organism evidence="2 3">
    <name type="scientific">Candidatus Alloenteromonas pullistercoris</name>
    <dbReference type="NCBI Taxonomy" id="2840785"/>
    <lineage>
        <taxon>Bacteria</taxon>
        <taxon>Bacillati</taxon>
        <taxon>Bacillota</taxon>
        <taxon>Bacillota incertae sedis</taxon>
        <taxon>Candidatus Alloenteromonas</taxon>
    </lineage>
</organism>
<dbReference type="Pfam" id="PF13412">
    <property type="entry name" value="HTH_24"/>
    <property type="match status" value="1"/>
</dbReference>
<dbReference type="InterPro" id="IPR001387">
    <property type="entry name" value="Cro/C1-type_HTH"/>
</dbReference>
<dbReference type="Gene3D" id="1.10.260.40">
    <property type="entry name" value="lambda repressor-like DNA-binding domains"/>
    <property type="match status" value="1"/>
</dbReference>
<dbReference type="InterPro" id="IPR011991">
    <property type="entry name" value="ArsR-like_HTH"/>
</dbReference>
<accession>A0A9D9GV28</accession>
<dbReference type="GO" id="GO:0003677">
    <property type="term" value="F:DNA binding"/>
    <property type="evidence" value="ECO:0007669"/>
    <property type="project" value="InterPro"/>
</dbReference>
<dbReference type="Gene3D" id="1.10.10.10">
    <property type="entry name" value="Winged helix-like DNA-binding domain superfamily/Winged helix DNA-binding domain"/>
    <property type="match status" value="1"/>
</dbReference>
<dbReference type="InterPro" id="IPR036388">
    <property type="entry name" value="WH-like_DNA-bd_sf"/>
</dbReference>
<evidence type="ECO:0000259" key="1">
    <source>
        <dbReference type="PROSITE" id="PS50943"/>
    </source>
</evidence>
<proteinExistence type="predicted"/>
<evidence type="ECO:0000313" key="2">
    <source>
        <dbReference type="EMBL" id="MBO8425689.1"/>
    </source>
</evidence>
<comment type="caution">
    <text evidence="2">The sequence shown here is derived from an EMBL/GenBank/DDBJ whole genome shotgun (WGS) entry which is preliminary data.</text>
</comment>
<name>A0A9D9GV28_9FIRM</name>
<dbReference type="AlphaFoldDB" id="A0A9D9GV28"/>
<evidence type="ECO:0000313" key="3">
    <source>
        <dbReference type="Proteomes" id="UP000823634"/>
    </source>
</evidence>
<gene>
    <name evidence="2" type="ORF">IAC61_00015</name>
</gene>
<dbReference type="PROSITE" id="PS50943">
    <property type="entry name" value="HTH_CROC1"/>
    <property type="match status" value="1"/>
</dbReference>
<dbReference type="SUPFAM" id="SSF47413">
    <property type="entry name" value="lambda repressor-like DNA-binding domains"/>
    <property type="match status" value="1"/>
</dbReference>